<dbReference type="InterPro" id="IPR036938">
    <property type="entry name" value="PAP2/HPO_sf"/>
</dbReference>
<sequence length="417" mass="45399">MRRLSLLASVAALVAGPAQADTICEWMDFAQKIESASSPPPDAPPTPDHRPAQSQAALAMFEALNAIDRRYSSYLGMAPGDAFASQQAAAVTAAYQVLLTHYPAQKSQLESSYALAMDQVADPKARESGRQIGMQAAALALKAGLIDPSVAQTPYRPFAKPGTWVPTALPVFEPFAVAFKPWFMARADSFRPGPPPAMSSARYARDVGEVQRLGSTNSKERTAHQTLMARYRITPDMMPALRMQADQKGRRLVENARLFALYSMVADDAGMAMADAKLHYNYWRPITAIRNAADDGNPKTMSDPSWVPLIRTPNHPEYPCGHCLYAGATGELMKAVEGNQPAWGVRVASRSIPSAAIQVLPSWDKWVEEVSFSRTLGGVHYRFSNEVAEDMGRRIARLALSSAMKPLPPAEVRPAAD</sequence>
<keyword evidence="2" id="KW-0732">Signal</keyword>
<evidence type="ECO:0000256" key="2">
    <source>
        <dbReference type="SAM" id="SignalP"/>
    </source>
</evidence>
<feature type="chain" id="PRO_5027052667" description="Phosphatidic acid phosphatase type 2/haloperoxidase domain-containing protein" evidence="2">
    <location>
        <begin position="21"/>
        <end position="417"/>
    </location>
</feature>
<dbReference type="PANTHER" id="PTHR34599">
    <property type="entry name" value="PEROXIDASE-RELATED"/>
    <property type="match status" value="1"/>
</dbReference>
<evidence type="ECO:0000256" key="1">
    <source>
        <dbReference type="SAM" id="MobiDB-lite"/>
    </source>
</evidence>
<dbReference type="EMBL" id="CADCWB010000081">
    <property type="protein sequence ID" value="CAA9513306.1"/>
    <property type="molecule type" value="Genomic_DNA"/>
</dbReference>
<feature type="region of interest" description="Disordered" evidence="1">
    <location>
        <begin position="34"/>
        <end position="53"/>
    </location>
</feature>
<dbReference type="SUPFAM" id="SSF48317">
    <property type="entry name" value="Acid phosphatase/Vanadium-dependent haloperoxidase"/>
    <property type="match status" value="1"/>
</dbReference>
<organism evidence="3">
    <name type="scientific">uncultured Sphingomonas sp</name>
    <dbReference type="NCBI Taxonomy" id="158754"/>
    <lineage>
        <taxon>Bacteria</taxon>
        <taxon>Pseudomonadati</taxon>
        <taxon>Pseudomonadota</taxon>
        <taxon>Alphaproteobacteria</taxon>
        <taxon>Sphingomonadales</taxon>
        <taxon>Sphingomonadaceae</taxon>
        <taxon>Sphingomonas</taxon>
        <taxon>environmental samples</taxon>
    </lineage>
</organism>
<name>A0A6J4T419_9SPHN</name>
<dbReference type="Gene3D" id="1.10.606.20">
    <property type="match status" value="1"/>
</dbReference>
<dbReference type="InterPro" id="IPR052559">
    <property type="entry name" value="V-haloperoxidase"/>
</dbReference>
<protein>
    <recommendedName>
        <fullName evidence="4">Phosphatidic acid phosphatase type 2/haloperoxidase domain-containing protein</fullName>
    </recommendedName>
</protein>
<evidence type="ECO:0008006" key="4">
    <source>
        <dbReference type="Google" id="ProtNLM"/>
    </source>
</evidence>
<feature type="signal peptide" evidence="2">
    <location>
        <begin position="1"/>
        <end position="20"/>
    </location>
</feature>
<gene>
    <name evidence="3" type="ORF">AVDCRST_MAG62-659</name>
</gene>
<evidence type="ECO:0000313" key="3">
    <source>
        <dbReference type="EMBL" id="CAA9513306.1"/>
    </source>
</evidence>
<accession>A0A6J4T419</accession>
<dbReference type="AlphaFoldDB" id="A0A6J4T419"/>
<reference evidence="3" key="1">
    <citation type="submission" date="2020-02" db="EMBL/GenBank/DDBJ databases">
        <authorList>
            <person name="Meier V. D."/>
        </authorList>
    </citation>
    <scope>NUCLEOTIDE SEQUENCE</scope>
    <source>
        <strain evidence="3">AVDCRST_MAG62</strain>
    </source>
</reference>
<dbReference type="CDD" id="cd03398">
    <property type="entry name" value="PAP2_haloperoxidase"/>
    <property type="match status" value="1"/>
</dbReference>
<proteinExistence type="predicted"/>
<dbReference type="PANTHER" id="PTHR34599:SF1">
    <property type="entry name" value="PHOSPHATIDIC ACID PHOSPHATASE TYPE 2_HALOPEROXIDASE DOMAIN-CONTAINING PROTEIN"/>
    <property type="match status" value="1"/>
</dbReference>